<reference evidence="2 3" key="1">
    <citation type="submission" date="2020-04" db="EMBL/GenBank/DDBJ databases">
        <title>Flammeovirga sp. SR4, a novel species isolated from seawater.</title>
        <authorList>
            <person name="Wang X."/>
        </authorList>
    </citation>
    <scope>NUCLEOTIDE SEQUENCE [LARGE SCALE GENOMIC DNA]</scope>
    <source>
        <strain evidence="2 3">ATCC 23126</strain>
    </source>
</reference>
<evidence type="ECO:0000313" key="2">
    <source>
        <dbReference type="EMBL" id="NME71691.1"/>
    </source>
</evidence>
<proteinExistence type="predicted"/>
<accession>A0A7X9RZQ8</accession>
<protein>
    <recommendedName>
        <fullName evidence="4">Tetratricopeptide repeat protein</fullName>
    </recommendedName>
</protein>
<sequence>MKSLKQILVVALLTLFSVSSLFASTTDNEDNEIREIRETVENAATNDWAVYADAAEKCIQMQANLSEAYVWIEKSIEINENSKNLKIKGDYLALNGVNDMAVETYNQAILKAMAEGENIDALQRKVLRLSRR</sequence>
<dbReference type="EMBL" id="JABANE010000109">
    <property type="protein sequence ID" value="NME71691.1"/>
    <property type="molecule type" value="Genomic_DNA"/>
</dbReference>
<name>A0A7X9RZQ8_9BACT</name>
<evidence type="ECO:0008006" key="4">
    <source>
        <dbReference type="Google" id="ProtNLM"/>
    </source>
</evidence>
<feature type="signal peptide" evidence="1">
    <location>
        <begin position="1"/>
        <end position="23"/>
    </location>
</feature>
<dbReference type="Proteomes" id="UP000576082">
    <property type="component" value="Unassembled WGS sequence"/>
</dbReference>
<evidence type="ECO:0000313" key="3">
    <source>
        <dbReference type="Proteomes" id="UP000576082"/>
    </source>
</evidence>
<comment type="caution">
    <text evidence="2">The sequence shown here is derived from an EMBL/GenBank/DDBJ whole genome shotgun (WGS) entry which is preliminary data.</text>
</comment>
<organism evidence="2 3">
    <name type="scientific">Flammeovirga aprica JL-4</name>
    <dbReference type="NCBI Taxonomy" id="694437"/>
    <lineage>
        <taxon>Bacteria</taxon>
        <taxon>Pseudomonadati</taxon>
        <taxon>Bacteroidota</taxon>
        <taxon>Cytophagia</taxon>
        <taxon>Cytophagales</taxon>
        <taxon>Flammeovirgaceae</taxon>
        <taxon>Flammeovirga</taxon>
    </lineage>
</organism>
<gene>
    <name evidence="2" type="ORF">HHU12_27245</name>
</gene>
<keyword evidence="3" id="KW-1185">Reference proteome</keyword>
<dbReference type="RefSeq" id="WP_169659899.1">
    <property type="nucleotide sequence ID" value="NZ_JABANE010000109.1"/>
</dbReference>
<feature type="chain" id="PRO_5031202021" description="Tetratricopeptide repeat protein" evidence="1">
    <location>
        <begin position="24"/>
        <end position="132"/>
    </location>
</feature>
<dbReference type="AlphaFoldDB" id="A0A7X9RZQ8"/>
<evidence type="ECO:0000256" key="1">
    <source>
        <dbReference type="SAM" id="SignalP"/>
    </source>
</evidence>
<keyword evidence="1" id="KW-0732">Signal</keyword>